<dbReference type="Gene3D" id="3.30.9.10">
    <property type="entry name" value="D-Amino Acid Oxidase, subunit A, domain 2"/>
    <property type="match status" value="1"/>
</dbReference>
<evidence type="ECO:0000259" key="5">
    <source>
        <dbReference type="Pfam" id="PF01266"/>
    </source>
</evidence>
<evidence type="ECO:0000313" key="6">
    <source>
        <dbReference type="EMBL" id="MFD2262015.1"/>
    </source>
</evidence>
<dbReference type="RefSeq" id="WP_379874925.1">
    <property type="nucleotide sequence ID" value="NZ_JBHUIP010000003.1"/>
</dbReference>
<dbReference type="SUPFAM" id="SSF54373">
    <property type="entry name" value="FAD-linked reductases, C-terminal domain"/>
    <property type="match status" value="1"/>
</dbReference>
<protein>
    <submittedName>
        <fullName evidence="6">FAD-dependent oxidoreductase</fullName>
    </submittedName>
</protein>
<feature type="domain" description="FAD dependent oxidoreductase" evidence="5">
    <location>
        <begin position="5"/>
        <end position="351"/>
    </location>
</feature>
<proteinExistence type="predicted"/>
<keyword evidence="7" id="KW-1185">Reference proteome</keyword>
<dbReference type="PANTHER" id="PTHR10961">
    <property type="entry name" value="PEROXISOMAL SARCOSINE OXIDASE"/>
    <property type="match status" value="1"/>
</dbReference>
<name>A0ABW5DRV3_9PROT</name>
<dbReference type="InterPro" id="IPR036188">
    <property type="entry name" value="FAD/NAD-bd_sf"/>
</dbReference>
<reference evidence="7" key="1">
    <citation type="journal article" date="2019" name="Int. J. Syst. Evol. Microbiol.">
        <title>The Global Catalogue of Microorganisms (GCM) 10K type strain sequencing project: providing services to taxonomists for standard genome sequencing and annotation.</title>
        <authorList>
            <consortium name="The Broad Institute Genomics Platform"/>
            <consortium name="The Broad Institute Genome Sequencing Center for Infectious Disease"/>
            <person name="Wu L."/>
            <person name="Ma J."/>
        </authorList>
    </citation>
    <scope>NUCLEOTIDE SEQUENCE [LARGE SCALE GENOMIC DNA]</scope>
    <source>
        <strain evidence="7">CGMCC 1.19062</strain>
    </source>
</reference>
<evidence type="ECO:0000256" key="2">
    <source>
        <dbReference type="ARBA" id="ARBA00022630"/>
    </source>
</evidence>
<accession>A0ABW5DRV3</accession>
<keyword evidence="2" id="KW-0285">Flavoprotein</keyword>
<dbReference type="InterPro" id="IPR045170">
    <property type="entry name" value="MTOX"/>
</dbReference>
<dbReference type="EMBL" id="JBHUIP010000003">
    <property type="protein sequence ID" value="MFD2262015.1"/>
    <property type="molecule type" value="Genomic_DNA"/>
</dbReference>
<dbReference type="PANTHER" id="PTHR10961:SF46">
    <property type="entry name" value="PEROXISOMAL SARCOSINE OXIDASE"/>
    <property type="match status" value="1"/>
</dbReference>
<dbReference type="InterPro" id="IPR006076">
    <property type="entry name" value="FAD-dep_OxRdtase"/>
</dbReference>
<comment type="cofactor">
    <cofactor evidence="1">
        <name>FAD</name>
        <dbReference type="ChEBI" id="CHEBI:57692"/>
    </cofactor>
</comment>
<dbReference type="SUPFAM" id="SSF51905">
    <property type="entry name" value="FAD/NAD(P)-binding domain"/>
    <property type="match status" value="1"/>
</dbReference>
<keyword evidence="3" id="KW-0274">FAD</keyword>
<gene>
    <name evidence="6" type="ORF">ACFSM5_03885</name>
</gene>
<comment type="caution">
    <text evidence="6">The sequence shown here is derived from an EMBL/GenBank/DDBJ whole genome shotgun (WGS) entry which is preliminary data.</text>
</comment>
<organism evidence="6 7">
    <name type="scientific">Lacibacterium aquatile</name>
    <dbReference type="NCBI Taxonomy" id="1168082"/>
    <lineage>
        <taxon>Bacteria</taxon>
        <taxon>Pseudomonadati</taxon>
        <taxon>Pseudomonadota</taxon>
        <taxon>Alphaproteobacteria</taxon>
        <taxon>Rhodospirillales</taxon>
        <taxon>Rhodospirillaceae</taxon>
    </lineage>
</organism>
<dbReference type="Proteomes" id="UP001597295">
    <property type="component" value="Unassembled WGS sequence"/>
</dbReference>
<dbReference type="Gene3D" id="3.50.50.60">
    <property type="entry name" value="FAD/NAD(P)-binding domain"/>
    <property type="match status" value="1"/>
</dbReference>
<keyword evidence="4" id="KW-0560">Oxidoreductase</keyword>
<evidence type="ECO:0000313" key="7">
    <source>
        <dbReference type="Proteomes" id="UP001597295"/>
    </source>
</evidence>
<evidence type="ECO:0000256" key="3">
    <source>
        <dbReference type="ARBA" id="ARBA00022827"/>
    </source>
</evidence>
<sequence>MSKPKVIVIGAGIMGLATAWQLAKKGANVTVLEQSAVPNPVGSSVDDHRLIRYPYGDKPGFVAMVRQAFGAWDEMWADLGERHYHESGTLVFGGPNTPRAKVQADVLATQGIDVEWLSPAQLVRDYPLLMLDDLDGGFRLPTGGTLRCGRIVAALYRHLTFQGMDIRPFTQVKDVDPVTASVTLADGSKLTADKIVIAAGAWLTKLLPDMASRVTPSRQIVIYVRPPAGTADAWRKMPCLLDIDGGNNGFYLVPPTPGTGLKIGDHIFSRQGDPSAERIVAKAEAQAILDKCAGRFRNHGDYRIIEGKACFYTVEPDEKLLIEARDKALILSPCSGHGFKFGSIVGTRAADVVMGAADAEQVRRWATGEAP</sequence>
<dbReference type="Pfam" id="PF01266">
    <property type="entry name" value="DAO"/>
    <property type="match status" value="1"/>
</dbReference>
<evidence type="ECO:0000256" key="4">
    <source>
        <dbReference type="ARBA" id="ARBA00023002"/>
    </source>
</evidence>
<evidence type="ECO:0000256" key="1">
    <source>
        <dbReference type="ARBA" id="ARBA00001974"/>
    </source>
</evidence>